<feature type="compositionally biased region" description="Low complexity" evidence="1">
    <location>
        <begin position="600"/>
        <end position="609"/>
    </location>
</feature>
<feature type="region of interest" description="Disordered" evidence="1">
    <location>
        <begin position="576"/>
        <end position="622"/>
    </location>
</feature>
<organism evidence="2 3">
    <name type="scientific">Ephemerocybe angulata</name>
    <dbReference type="NCBI Taxonomy" id="980116"/>
    <lineage>
        <taxon>Eukaryota</taxon>
        <taxon>Fungi</taxon>
        <taxon>Dikarya</taxon>
        <taxon>Basidiomycota</taxon>
        <taxon>Agaricomycotina</taxon>
        <taxon>Agaricomycetes</taxon>
        <taxon>Agaricomycetidae</taxon>
        <taxon>Agaricales</taxon>
        <taxon>Agaricineae</taxon>
        <taxon>Psathyrellaceae</taxon>
        <taxon>Ephemerocybe</taxon>
    </lineage>
</organism>
<gene>
    <name evidence="2" type="ORF">DFP72DRAFT_1082443</name>
</gene>
<name>A0A8H6LV13_9AGAR</name>
<reference evidence="2 3" key="1">
    <citation type="submission" date="2020-07" db="EMBL/GenBank/DDBJ databases">
        <title>Comparative genomics of pyrophilous fungi reveals a link between fire events and developmental genes.</title>
        <authorList>
            <consortium name="DOE Joint Genome Institute"/>
            <person name="Steindorff A.S."/>
            <person name="Carver A."/>
            <person name="Calhoun S."/>
            <person name="Stillman K."/>
            <person name="Liu H."/>
            <person name="Lipzen A."/>
            <person name="Pangilinan J."/>
            <person name="Labutti K."/>
            <person name="Bruns T.D."/>
            <person name="Grigoriev I.V."/>
        </authorList>
    </citation>
    <scope>NUCLEOTIDE SEQUENCE [LARGE SCALE GENOMIC DNA]</scope>
    <source>
        <strain evidence="2 3">CBS 144469</strain>
    </source>
</reference>
<comment type="caution">
    <text evidence="2">The sequence shown here is derived from an EMBL/GenBank/DDBJ whole genome shotgun (WGS) entry which is preliminary data.</text>
</comment>
<feature type="region of interest" description="Disordered" evidence="1">
    <location>
        <begin position="1"/>
        <end position="68"/>
    </location>
</feature>
<sequence>MTPTVSAQPWQDLDDSRNDTTLYRGHRTGTRVPNNSGLTGSDYRNGNNDGALNKDTIPPPEPGESGVRRKWRLPSEHRASVAPLPILSRIPLLERRSGWNDWITAVVASLEEINLSGFVLDAHDLPSSNSPWKQPIYRNSVAGLSTDEGRVACRVWGQLDAVARDVITTRLARDVYRKAGRFLTATSDEPTSRDWFTALKIWYNYESGRAAWKVAEELVCGTDVSTYLTEYRRLIQDVHDSAFCVSPTIMLTTLLFHLPSLCHLHTRLGFGTPSIQPAGMAMAVSDSIGPDEPTFDDVLRWIKQAEEWFGSGVALGIVDAGRDPSIVFDGGNDTIIEDNESISTNNPALGTLDIISPSSHVSDDDVGVVPWSTHLSTPETYTISFGSAVASVSSTAVSLEASAVTKSWGDTRNGALLAPEDTIAGMDDAVVFDGGKDTTIEGYDSIGTSNLPPSTLSVSSRAVVSQALHPSTYFPACPVPDPSSHCRKVPLSTPLPDGPTPTMADSGWDTVAGLQMVVGPDPLVSRLEGDTGGDAPLCLEECTAGCDDGLAVFDGEDRVTDIVEDRGITTKAPDLSTSAVSVSTPDIRNTPPAGITVAASGTSLSGPSPHSSPTPRSPTVPLPNSSMTCRFLIVVNSGHLVVDRRLRPSRTLAPSIGFANRASPISNGHSSYEARRVCAKGV</sequence>
<dbReference type="OrthoDB" id="3120515at2759"/>
<feature type="compositionally biased region" description="Pro residues" evidence="1">
    <location>
        <begin position="610"/>
        <end position="621"/>
    </location>
</feature>
<evidence type="ECO:0000313" key="3">
    <source>
        <dbReference type="Proteomes" id="UP000521943"/>
    </source>
</evidence>
<accession>A0A8H6LV13</accession>
<evidence type="ECO:0000313" key="2">
    <source>
        <dbReference type="EMBL" id="KAF6742176.1"/>
    </source>
</evidence>
<dbReference type="EMBL" id="JACGCI010000197">
    <property type="protein sequence ID" value="KAF6742176.1"/>
    <property type="molecule type" value="Genomic_DNA"/>
</dbReference>
<feature type="compositionally biased region" description="Polar residues" evidence="1">
    <location>
        <begin position="576"/>
        <end position="587"/>
    </location>
</feature>
<proteinExistence type="predicted"/>
<dbReference type="Proteomes" id="UP000521943">
    <property type="component" value="Unassembled WGS sequence"/>
</dbReference>
<keyword evidence="3" id="KW-1185">Reference proteome</keyword>
<feature type="compositionally biased region" description="Polar residues" evidence="1">
    <location>
        <begin position="31"/>
        <end position="50"/>
    </location>
</feature>
<evidence type="ECO:0000256" key="1">
    <source>
        <dbReference type="SAM" id="MobiDB-lite"/>
    </source>
</evidence>
<protein>
    <submittedName>
        <fullName evidence="2">Uncharacterized protein</fullName>
    </submittedName>
</protein>
<dbReference type="AlphaFoldDB" id="A0A8H6LV13"/>